<dbReference type="AlphaFoldDB" id="A0A1B0B6N7"/>
<keyword evidence="2" id="KW-1185">Reference proteome</keyword>
<evidence type="ECO:0000313" key="1">
    <source>
        <dbReference type="EnsemblMetazoa" id="GPPI020590-PA"/>
    </source>
</evidence>
<dbReference type="EMBL" id="JXJN01009177">
    <property type="status" value="NOT_ANNOTATED_CDS"/>
    <property type="molecule type" value="Genomic_DNA"/>
</dbReference>
<organism evidence="1 2">
    <name type="scientific">Glossina palpalis gambiensis</name>
    <dbReference type="NCBI Taxonomy" id="67801"/>
    <lineage>
        <taxon>Eukaryota</taxon>
        <taxon>Metazoa</taxon>
        <taxon>Ecdysozoa</taxon>
        <taxon>Arthropoda</taxon>
        <taxon>Hexapoda</taxon>
        <taxon>Insecta</taxon>
        <taxon>Pterygota</taxon>
        <taxon>Neoptera</taxon>
        <taxon>Endopterygota</taxon>
        <taxon>Diptera</taxon>
        <taxon>Brachycera</taxon>
        <taxon>Muscomorpha</taxon>
        <taxon>Hippoboscoidea</taxon>
        <taxon>Glossinidae</taxon>
        <taxon>Glossina</taxon>
    </lineage>
</organism>
<reference evidence="1" key="2">
    <citation type="submission" date="2020-05" db="UniProtKB">
        <authorList>
            <consortium name="EnsemblMetazoa"/>
        </authorList>
    </citation>
    <scope>IDENTIFICATION</scope>
    <source>
        <strain evidence="1">IAEA</strain>
    </source>
</reference>
<dbReference type="VEuPathDB" id="VectorBase:GPPI020590"/>
<sequence>MSQLIRFITLSYVIHNTNPFGFDVNNIDESHEKCMLLLVDVTLIKRQCVYYTRDTMINIFQPHSEKVY</sequence>
<reference evidence="2" key="1">
    <citation type="submission" date="2015-01" db="EMBL/GenBank/DDBJ databases">
        <authorList>
            <person name="Aksoy S."/>
            <person name="Warren W."/>
            <person name="Wilson R.K."/>
        </authorList>
    </citation>
    <scope>NUCLEOTIDE SEQUENCE [LARGE SCALE GENOMIC DNA]</scope>
    <source>
        <strain evidence="2">IAEA</strain>
    </source>
</reference>
<dbReference type="Proteomes" id="UP000092460">
    <property type="component" value="Unassembled WGS sequence"/>
</dbReference>
<proteinExistence type="predicted"/>
<protein>
    <submittedName>
        <fullName evidence="1">Uncharacterized protein</fullName>
    </submittedName>
</protein>
<dbReference type="EnsemblMetazoa" id="GPPI020590-RA">
    <property type="protein sequence ID" value="GPPI020590-PA"/>
    <property type="gene ID" value="GPPI020590"/>
</dbReference>
<evidence type="ECO:0000313" key="2">
    <source>
        <dbReference type="Proteomes" id="UP000092460"/>
    </source>
</evidence>
<accession>A0A1B0B6N7</accession>
<name>A0A1B0B6N7_9MUSC</name>